<organism evidence="1 2">
    <name type="scientific">Stegodyphus mimosarum</name>
    <name type="common">African social velvet spider</name>
    <dbReference type="NCBI Taxonomy" id="407821"/>
    <lineage>
        <taxon>Eukaryota</taxon>
        <taxon>Metazoa</taxon>
        <taxon>Ecdysozoa</taxon>
        <taxon>Arthropoda</taxon>
        <taxon>Chelicerata</taxon>
        <taxon>Arachnida</taxon>
        <taxon>Araneae</taxon>
        <taxon>Araneomorphae</taxon>
        <taxon>Entelegynae</taxon>
        <taxon>Eresoidea</taxon>
        <taxon>Eresidae</taxon>
        <taxon>Stegodyphus</taxon>
    </lineage>
</organism>
<dbReference type="Proteomes" id="UP000054359">
    <property type="component" value="Unassembled WGS sequence"/>
</dbReference>
<name>A0A087UK99_STEMI</name>
<sequence>MVDDCMKFLVDAMLSKDIGTVSVVDEVDQENEKIDV</sequence>
<keyword evidence="2" id="KW-1185">Reference proteome</keyword>
<gene>
    <name evidence="1" type="ORF">X975_04799</name>
</gene>
<dbReference type="OrthoDB" id="245989at2759"/>
<dbReference type="EMBL" id="KK120217">
    <property type="protein sequence ID" value="KFM77788.1"/>
    <property type="molecule type" value="Genomic_DNA"/>
</dbReference>
<protein>
    <submittedName>
        <fullName evidence="1">Uncharacterized protein</fullName>
    </submittedName>
</protein>
<reference evidence="1 2" key="1">
    <citation type="submission" date="2013-11" db="EMBL/GenBank/DDBJ databases">
        <title>Genome sequencing of Stegodyphus mimosarum.</title>
        <authorList>
            <person name="Bechsgaard J."/>
        </authorList>
    </citation>
    <scope>NUCLEOTIDE SEQUENCE [LARGE SCALE GENOMIC DNA]</scope>
</reference>
<feature type="non-terminal residue" evidence="1">
    <location>
        <position position="36"/>
    </location>
</feature>
<dbReference type="AlphaFoldDB" id="A0A087UK99"/>
<evidence type="ECO:0000313" key="1">
    <source>
        <dbReference type="EMBL" id="KFM77788.1"/>
    </source>
</evidence>
<proteinExistence type="predicted"/>
<accession>A0A087UK99</accession>
<evidence type="ECO:0000313" key="2">
    <source>
        <dbReference type="Proteomes" id="UP000054359"/>
    </source>
</evidence>